<feature type="non-terminal residue" evidence="1">
    <location>
        <position position="1"/>
    </location>
</feature>
<gene>
    <name evidence="1" type="ORF">COCC4DRAFT_117971</name>
</gene>
<evidence type="ECO:0000313" key="2">
    <source>
        <dbReference type="Proteomes" id="UP000012338"/>
    </source>
</evidence>
<accession>N4WHG8</accession>
<dbReference type="OrthoDB" id="3774226at2759"/>
<feature type="non-terminal residue" evidence="1">
    <location>
        <position position="73"/>
    </location>
</feature>
<keyword evidence="2" id="KW-1185">Reference proteome</keyword>
<evidence type="ECO:0000313" key="1">
    <source>
        <dbReference type="EMBL" id="ENH98659.1"/>
    </source>
</evidence>
<dbReference type="HOGENOM" id="CLU_2711528_0_0_1"/>
<name>N4WHG8_COCH4</name>
<organism evidence="1 2">
    <name type="scientific">Cochliobolus heterostrophus (strain C4 / ATCC 48331 / race T)</name>
    <name type="common">Southern corn leaf blight fungus</name>
    <name type="synonym">Bipolaris maydis</name>
    <dbReference type="NCBI Taxonomy" id="665024"/>
    <lineage>
        <taxon>Eukaryota</taxon>
        <taxon>Fungi</taxon>
        <taxon>Dikarya</taxon>
        <taxon>Ascomycota</taxon>
        <taxon>Pezizomycotina</taxon>
        <taxon>Dothideomycetes</taxon>
        <taxon>Pleosporomycetidae</taxon>
        <taxon>Pleosporales</taxon>
        <taxon>Pleosporineae</taxon>
        <taxon>Pleosporaceae</taxon>
        <taxon>Bipolaris</taxon>
    </lineage>
</organism>
<evidence type="ECO:0008006" key="3">
    <source>
        <dbReference type="Google" id="ProtNLM"/>
    </source>
</evidence>
<dbReference type="Proteomes" id="UP000012338">
    <property type="component" value="Unassembled WGS sequence"/>
</dbReference>
<dbReference type="EMBL" id="KB733511">
    <property type="protein sequence ID" value="ENH98659.1"/>
    <property type="molecule type" value="Genomic_DNA"/>
</dbReference>
<sequence length="73" mass="7931">DGSEQRCEGKKRVTYGYAIYRAQEKIATGRGSLHSLSHVFDAEAIGACRALQHAAQIARPTDAVYMCIDSTSV</sequence>
<dbReference type="AlphaFoldDB" id="N4WHG8"/>
<proteinExistence type="predicted"/>
<reference evidence="2" key="2">
    <citation type="journal article" date="2013" name="PLoS Genet.">
        <title>Comparative genome structure, secondary metabolite, and effector coding capacity across Cochliobolus pathogens.</title>
        <authorList>
            <person name="Condon B.J."/>
            <person name="Leng Y."/>
            <person name="Wu D."/>
            <person name="Bushley K.E."/>
            <person name="Ohm R.A."/>
            <person name="Otillar R."/>
            <person name="Martin J."/>
            <person name="Schackwitz W."/>
            <person name="Grimwood J."/>
            <person name="MohdZainudin N."/>
            <person name="Xue C."/>
            <person name="Wang R."/>
            <person name="Manning V.A."/>
            <person name="Dhillon B."/>
            <person name="Tu Z.J."/>
            <person name="Steffenson B.J."/>
            <person name="Salamov A."/>
            <person name="Sun H."/>
            <person name="Lowry S."/>
            <person name="LaButti K."/>
            <person name="Han J."/>
            <person name="Copeland A."/>
            <person name="Lindquist E."/>
            <person name="Barry K."/>
            <person name="Schmutz J."/>
            <person name="Baker S.E."/>
            <person name="Ciuffetti L.M."/>
            <person name="Grigoriev I.V."/>
            <person name="Zhong S."/>
            <person name="Turgeon B.G."/>
        </authorList>
    </citation>
    <scope>NUCLEOTIDE SEQUENCE [LARGE SCALE GENOMIC DNA]</scope>
    <source>
        <strain evidence="2">C4 / ATCC 48331 / race T</strain>
    </source>
</reference>
<protein>
    <recommendedName>
        <fullName evidence="3">RNase H type-1 domain-containing protein</fullName>
    </recommendedName>
</protein>
<reference evidence="1 2" key="1">
    <citation type="journal article" date="2012" name="PLoS Pathog.">
        <title>Diverse lifestyles and strategies of plant pathogenesis encoded in the genomes of eighteen Dothideomycetes fungi.</title>
        <authorList>
            <person name="Ohm R.A."/>
            <person name="Feau N."/>
            <person name="Henrissat B."/>
            <person name="Schoch C.L."/>
            <person name="Horwitz B.A."/>
            <person name="Barry K.W."/>
            <person name="Condon B.J."/>
            <person name="Copeland A.C."/>
            <person name="Dhillon B."/>
            <person name="Glaser F."/>
            <person name="Hesse C.N."/>
            <person name="Kosti I."/>
            <person name="LaButti K."/>
            <person name="Lindquist E.A."/>
            <person name="Lucas S."/>
            <person name="Salamov A.A."/>
            <person name="Bradshaw R.E."/>
            <person name="Ciuffetti L."/>
            <person name="Hamelin R.C."/>
            <person name="Kema G.H.J."/>
            <person name="Lawrence C."/>
            <person name="Scott J.A."/>
            <person name="Spatafora J.W."/>
            <person name="Turgeon B.G."/>
            <person name="de Wit P.J.G.M."/>
            <person name="Zhong S."/>
            <person name="Goodwin S.B."/>
            <person name="Grigoriev I.V."/>
        </authorList>
    </citation>
    <scope>NUCLEOTIDE SEQUENCE [LARGE SCALE GENOMIC DNA]</scope>
    <source>
        <strain evidence="2">C4 / ATCC 48331 / race T</strain>
    </source>
</reference>